<name>A0A1V1NT91_9BACT</name>
<proteinExistence type="predicted"/>
<gene>
    <name evidence="1" type="ORF">OMM_13714</name>
</gene>
<reference evidence="2" key="1">
    <citation type="submission" date="2012-11" db="EMBL/GenBank/DDBJ databases">
        <authorList>
            <person name="Lucero-Rivera Y.E."/>
            <person name="Tovar-Ramirez D."/>
        </authorList>
    </citation>
    <scope>NUCLEOTIDE SEQUENCE [LARGE SCALE GENOMIC DNA]</scope>
    <source>
        <strain evidence="2">Araruama</strain>
    </source>
</reference>
<evidence type="ECO:0000313" key="2">
    <source>
        <dbReference type="Proteomes" id="UP000189670"/>
    </source>
</evidence>
<dbReference type="AlphaFoldDB" id="A0A1V1NT91"/>
<protein>
    <submittedName>
        <fullName evidence="1">Uncharacterized protein</fullName>
    </submittedName>
</protein>
<accession>A0A1V1NT91</accession>
<comment type="caution">
    <text evidence="1">The sequence shown here is derived from an EMBL/GenBank/DDBJ whole genome shotgun (WGS) entry which is preliminary data.</text>
</comment>
<dbReference type="EMBL" id="ATBP01002503">
    <property type="protein sequence ID" value="ETR65789.1"/>
    <property type="molecule type" value="Genomic_DNA"/>
</dbReference>
<evidence type="ECO:0000313" key="1">
    <source>
        <dbReference type="EMBL" id="ETR65789.1"/>
    </source>
</evidence>
<organism evidence="1 2">
    <name type="scientific">Candidatus Magnetoglobus multicellularis str. Araruama</name>
    <dbReference type="NCBI Taxonomy" id="890399"/>
    <lineage>
        <taxon>Bacteria</taxon>
        <taxon>Pseudomonadati</taxon>
        <taxon>Thermodesulfobacteriota</taxon>
        <taxon>Desulfobacteria</taxon>
        <taxon>Desulfobacterales</taxon>
        <taxon>Desulfobacteraceae</taxon>
        <taxon>Candidatus Magnetoglobus</taxon>
    </lineage>
</organism>
<dbReference type="Proteomes" id="UP000189670">
    <property type="component" value="Unassembled WGS sequence"/>
</dbReference>
<sequence>MMTPGQTNQVTCDITGRIVDFEIQEGKGDLKGQIVKLKQEWEEVLDETPTMVFDRECYGGEFFNILIDNQIPFVTWEKHLDSNKLNKIDDKKNSEKI</sequence>